<protein>
    <submittedName>
        <fullName evidence="2">Uncharacterized protein</fullName>
    </submittedName>
</protein>
<comment type="caution">
    <text evidence="2">The sequence shown here is derived from an EMBL/GenBank/DDBJ whole genome shotgun (WGS) entry which is preliminary data.</text>
</comment>
<dbReference type="OrthoDB" id="6778726at2759"/>
<accession>A0A4C1U9Y4</accession>
<proteinExistence type="predicted"/>
<keyword evidence="3" id="KW-1185">Reference proteome</keyword>
<dbReference type="Proteomes" id="UP000299102">
    <property type="component" value="Unassembled WGS sequence"/>
</dbReference>
<name>A0A4C1U9Y4_EUMVA</name>
<organism evidence="2 3">
    <name type="scientific">Eumeta variegata</name>
    <name type="common">Bagworm moth</name>
    <name type="synonym">Eumeta japonica</name>
    <dbReference type="NCBI Taxonomy" id="151549"/>
    <lineage>
        <taxon>Eukaryota</taxon>
        <taxon>Metazoa</taxon>
        <taxon>Ecdysozoa</taxon>
        <taxon>Arthropoda</taxon>
        <taxon>Hexapoda</taxon>
        <taxon>Insecta</taxon>
        <taxon>Pterygota</taxon>
        <taxon>Neoptera</taxon>
        <taxon>Endopterygota</taxon>
        <taxon>Lepidoptera</taxon>
        <taxon>Glossata</taxon>
        <taxon>Ditrysia</taxon>
        <taxon>Tineoidea</taxon>
        <taxon>Psychidae</taxon>
        <taxon>Oiketicinae</taxon>
        <taxon>Eumeta</taxon>
    </lineage>
</organism>
<gene>
    <name evidence="2" type="ORF">EVAR_75966_1</name>
</gene>
<evidence type="ECO:0000313" key="2">
    <source>
        <dbReference type="EMBL" id="GBP23253.1"/>
    </source>
</evidence>
<feature type="compositionally biased region" description="Polar residues" evidence="1">
    <location>
        <begin position="1"/>
        <end position="10"/>
    </location>
</feature>
<reference evidence="2 3" key="1">
    <citation type="journal article" date="2019" name="Commun. Biol.">
        <title>The bagworm genome reveals a unique fibroin gene that provides high tensile strength.</title>
        <authorList>
            <person name="Kono N."/>
            <person name="Nakamura H."/>
            <person name="Ohtoshi R."/>
            <person name="Tomita M."/>
            <person name="Numata K."/>
            <person name="Arakawa K."/>
        </authorList>
    </citation>
    <scope>NUCLEOTIDE SEQUENCE [LARGE SCALE GENOMIC DNA]</scope>
</reference>
<dbReference type="EMBL" id="BGZK01000149">
    <property type="protein sequence ID" value="GBP23253.1"/>
    <property type="molecule type" value="Genomic_DNA"/>
</dbReference>
<dbReference type="AlphaFoldDB" id="A0A4C1U9Y4"/>
<evidence type="ECO:0000256" key="1">
    <source>
        <dbReference type="SAM" id="MobiDB-lite"/>
    </source>
</evidence>
<evidence type="ECO:0000313" key="3">
    <source>
        <dbReference type="Proteomes" id="UP000299102"/>
    </source>
</evidence>
<feature type="region of interest" description="Disordered" evidence="1">
    <location>
        <begin position="1"/>
        <end position="27"/>
    </location>
</feature>
<sequence length="185" mass="21469">MNTRSYSSRGPLTCAQKTAPGRERREWRGEVRSPVQTLTSRLSSPLARECKLHIKFVSIDEYEYIEFVSKPREFKRRSRVAPANGMEDLDRDVGSSATSANQSRSGYYYGKNKFKWSRQKPTRNVRTQRHNIIQFEKVVLPIRDNSPVISPRRVRWGLRRLGPGWQTPPRLYGQSDTGSLKDLQQ</sequence>